<evidence type="ECO:0000256" key="2">
    <source>
        <dbReference type="ARBA" id="ARBA00023015"/>
    </source>
</evidence>
<reference evidence="8" key="1">
    <citation type="journal article" date="2019" name="Int. J. Syst. Evol. Microbiol.">
        <title>The Global Catalogue of Microorganisms (GCM) 10K type strain sequencing project: providing services to taxonomists for standard genome sequencing and annotation.</title>
        <authorList>
            <consortium name="The Broad Institute Genomics Platform"/>
            <consortium name="The Broad Institute Genome Sequencing Center for Infectious Disease"/>
            <person name="Wu L."/>
            <person name="Ma J."/>
        </authorList>
    </citation>
    <scope>NUCLEOTIDE SEQUENCE [LARGE SCALE GENOMIC DNA]</scope>
    <source>
        <strain evidence="8">KCTC 52298</strain>
    </source>
</reference>
<keyword evidence="4" id="KW-0804">Transcription</keyword>
<dbReference type="InterPro" id="IPR036388">
    <property type="entry name" value="WH-like_DNA-bd_sf"/>
</dbReference>
<evidence type="ECO:0000256" key="1">
    <source>
        <dbReference type="ARBA" id="ARBA00010641"/>
    </source>
</evidence>
<dbReference type="Proteomes" id="UP001597440">
    <property type="component" value="Unassembled WGS sequence"/>
</dbReference>
<dbReference type="Pfam" id="PF04542">
    <property type="entry name" value="Sigma70_r2"/>
    <property type="match status" value="1"/>
</dbReference>
<dbReference type="CDD" id="cd06171">
    <property type="entry name" value="Sigma70_r4"/>
    <property type="match status" value="1"/>
</dbReference>
<accession>A0ABW5KYU2</accession>
<evidence type="ECO:0000256" key="4">
    <source>
        <dbReference type="ARBA" id="ARBA00023163"/>
    </source>
</evidence>
<dbReference type="InterPro" id="IPR013325">
    <property type="entry name" value="RNA_pol_sigma_r2"/>
</dbReference>
<gene>
    <name evidence="7" type="ORF">ACFSQW_06890</name>
</gene>
<dbReference type="Gene3D" id="1.10.1740.10">
    <property type="match status" value="1"/>
</dbReference>
<dbReference type="InterPro" id="IPR039425">
    <property type="entry name" value="RNA_pol_sigma-70-like"/>
</dbReference>
<dbReference type="InterPro" id="IPR007627">
    <property type="entry name" value="RNA_pol_sigma70_r2"/>
</dbReference>
<evidence type="ECO:0000259" key="6">
    <source>
        <dbReference type="Pfam" id="PF08281"/>
    </source>
</evidence>
<dbReference type="InterPro" id="IPR013249">
    <property type="entry name" value="RNA_pol_sigma70_r4_t2"/>
</dbReference>
<dbReference type="NCBIfam" id="TIGR02937">
    <property type="entry name" value="sigma70-ECF"/>
    <property type="match status" value="1"/>
</dbReference>
<keyword evidence="3" id="KW-0731">Sigma factor</keyword>
<dbReference type="NCBIfam" id="TIGR02985">
    <property type="entry name" value="Sig70_bacteroi1"/>
    <property type="match status" value="1"/>
</dbReference>
<comment type="similarity">
    <text evidence="1">Belongs to the sigma-70 factor family. ECF subfamily.</text>
</comment>
<organism evidence="7 8">
    <name type="scientific">Sphingobacterium tabacisoli</name>
    <dbReference type="NCBI Taxonomy" id="2044855"/>
    <lineage>
        <taxon>Bacteria</taxon>
        <taxon>Pseudomonadati</taxon>
        <taxon>Bacteroidota</taxon>
        <taxon>Sphingobacteriia</taxon>
        <taxon>Sphingobacteriales</taxon>
        <taxon>Sphingobacteriaceae</taxon>
        <taxon>Sphingobacterium</taxon>
    </lineage>
</organism>
<protein>
    <submittedName>
        <fullName evidence="7">RNA polymerase sigma-70 factor</fullName>
    </submittedName>
</protein>
<dbReference type="EMBL" id="JBHULD010000008">
    <property type="protein sequence ID" value="MFD2554107.1"/>
    <property type="molecule type" value="Genomic_DNA"/>
</dbReference>
<evidence type="ECO:0000256" key="3">
    <source>
        <dbReference type="ARBA" id="ARBA00023082"/>
    </source>
</evidence>
<dbReference type="InterPro" id="IPR014327">
    <property type="entry name" value="RNA_pol_sigma70_bacteroid"/>
</dbReference>
<dbReference type="SUPFAM" id="SSF88659">
    <property type="entry name" value="Sigma3 and sigma4 domains of RNA polymerase sigma factors"/>
    <property type="match status" value="1"/>
</dbReference>
<dbReference type="InterPro" id="IPR013324">
    <property type="entry name" value="RNA_pol_sigma_r3/r4-like"/>
</dbReference>
<comment type="caution">
    <text evidence="7">The sequence shown here is derived from an EMBL/GenBank/DDBJ whole genome shotgun (WGS) entry which is preliminary data.</text>
</comment>
<dbReference type="InterPro" id="IPR014284">
    <property type="entry name" value="RNA_pol_sigma-70_dom"/>
</dbReference>
<dbReference type="Pfam" id="PF08281">
    <property type="entry name" value="Sigma70_r4_2"/>
    <property type="match status" value="1"/>
</dbReference>
<dbReference type="RefSeq" id="WP_210356083.1">
    <property type="nucleotide sequence ID" value="NZ_JAEQMU010000006.1"/>
</dbReference>
<sequence length="184" mass="21812">MQGYLRLSDDELLRLVSEGDEAAFNVIYQRYMPLLYIYGCKIVPDTDEVKDILQEVFTSIWSKRNLRINTSFSAYIYTSVRYKLFDYIDKKKIRNGYAASLQQFMEEGECVTDNQILENELRKQIEQEINNLPPKMREVFVLSREANQSYEEIANQLDISHNTVRKQISNALKIIRSKFNMFFF</sequence>
<keyword evidence="8" id="KW-1185">Reference proteome</keyword>
<name>A0ABW5KYU2_9SPHI</name>
<feature type="domain" description="RNA polymerase sigma-70 region 2" evidence="5">
    <location>
        <begin position="27"/>
        <end position="92"/>
    </location>
</feature>
<dbReference type="SUPFAM" id="SSF88946">
    <property type="entry name" value="Sigma2 domain of RNA polymerase sigma factors"/>
    <property type="match status" value="1"/>
</dbReference>
<evidence type="ECO:0000313" key="7">
    <source>
        <dbReference type="EMBL" id="MFD2554107.1"/>
    </source>
</evidence>
<evidence type="ECO:0000313" key="8">
    <source>
        <dbReference type="Proteomes" id="UP001597440"/>
    </source>
</evidence>
<dbReference type="PANTHER" id="PTHR43133:SF46">
    <property type="entry name" value="RNA POLYMERASE SIGMA-70 FACTOR ECF SUBFAMILY"/>
    <property type="match status" value="1"/>
</dbReference>
<feature type="domain" description="RNA polymerase sigma factor 70 region 4 type 2" evidence="6">
    <location>
        <begin position="123"/>
        <end position="173"/>
    </location>
</feature>
<keyword evidence="2" id="KW-0805">Transcription regulation</keyword>
<dbReference type="Gene3D" id="1.10.10.10">
    <property type="entry name" value="Winged helix-like DNA-binding domain superfamily/Winged helix DNA-binding domain"/>
    <property type="match status" value="1"/>
</dbReference>
<dbReference type="PANTHER" id="PTHR43133">
    <property type="entry name" value="RNA POLYMERASE ECF-TYPE SIGMA FACTO"/>
    <property type="match status" value="1"/>
</dbReference>
<proteinExistence type="inferred from homology"/>
<evidence type="ECO:0000259" key="5">
    <source>
        <dbReference type="Pfam" id="PF04542"/>
    </source>
</evidence>